<dbReference type="HOGENOM" id="CLU_074404_2_0_1"/>
<dbReference type="AlphaFoldDB" id="A0A0C3PJG9"/>
<reference evidence="1 2" key="1">
    <citation type="journal article" date="2014" name="PLoS Genet.">
        <title>Analysis of the Phlebiopsis gigantea genome, transcriptome and secretome provides insight into its pioneer colonization strategies of wood.</title>
        <authorList>
            <person name="Hori C."/>
            <person name="Ishida T."/>
            <person name="Igarashi K."/>
            <person name="Samejima M."/>
            <person name="Suzuki H."/>
            <person name="Master E."/>
            <person name="Ferreira P."/>
            <person name="Ruiz-Duenas F.J."/>
            <person name="Held B."/>
            <person name="Canessa P."/>
            <person name="Larrondo L.F."/>
            <person name="Schmoll M."/>
            <person name="Druzhinina I.S."/>
            <person name="Kubicek C.P."/>
            <person name="Gaskell J.A."/>
            <person name="Kersten P."/>
            <person name="St John F."/>
            <person name="Glasner J."/>
            <person name="Sabat G."/>
            <person name="Splinter BonDurant S."/>
            <person name="Syed K."/>
            <person name="Yadav J."/>
            <person name="Mgbeahuruike A.C."/>
            <person name="Kovalchuk A."/>
            <person name="Asiegbu F.O."/>
            <person name="Lackner G."/>
            <person name="Hoffmeister D."/>
            <person name="Rencoret J."/>
            <person name="Gutierrez A."/>
            <person name="Sun H."/>
            <person name="Lindquist E."/>
            <person name="Barry K."/>
            <person name="Riley R."/>
            <person name="Grigoriev I.V."/>
            <person name="Henrissat B."/>
            <person name="Kues U."/>
            <person name="Berka R.M."/>
            <person name="Martinez A.T."/>
            <person name="Covert S.F."/>
            <person name="Blanchette R.A."/>
            <person name="Cullen D."/>
        </authorList>
    </citation>
    <scope>NUCLEOTIDE SEQUENCE [LARGE SCALE GENOMIC DNA]</scope>
    <source>
        <strain evidence="1 2">11061_1 CR5-6</strain>
    </source>
</reference>
<dbReference type="STRING" id="745531.A0A0C3PJG9"/>
<accession>A0A0C3PJG9</accession>
<dbReference type="Proteomes" id="UP000053257">
    <property type="component" value="Unassembled WGS sequence"/>
</dbReference>
<dbReference type="EMBL" id="KN840521">
    <property type="protein sequence ID" value="KIP06283.1"/>
    <property type="molecule type" value="Genomic_DNA"/>
</dbReference>
<keyword evidence="2" id="KW-1185">Reference proteome</keyword>
<proteinExistence type="predicted"/>
<organism evidence="1 2">
    <name type="scientific">Phlebiopsis gigantea (strain 11061_1 CR5-6)</name>
    <name type="common">White-rot fungus</name>
    <name type="synonym">Peniophora gigantea</name>
    <dbReference type="NCBI Taxonomy" id="745531"/>
    <lineage>
        <taxon>Eukaryota</taxon>
        <taxon>Fungi</taxon>
        <taxon>Dikarya</taxon>
        <taxon>Basidiomycota</taxon>
        <taxon>Agaricomycotina</taxon>
        <taxon>Agaricomycetes</taxon>
        <taxon>Polyporales</taxon>
        <taxon>Phanerochaetaceae</taxon>
        <taxon>Phlebiopsis</taxon>
    </lineage>
</organism>
<evidence type="ECO:0000313" key="2">
    <source>
        <dbReference type="Proteomes" id="UP000053257"/>
    </source>
</evidence>
<protein>
    <submittedName>
        <fullName evidence="1">Uncharacterized protein</fullName>
    </submittedName>
</protein>
<name>A0A0C3PJG9_PHLG1</name>
<evidence type="ECO:0000313" key="1">
    <source>
        <dbReference type="EMBL" id="KIP06283.1"/>
    </source>
</evidence>
<sequence>MAPTDTECLEFWAFPWPVLTDCEARENVVDASAITRDAVRAFMLHAERPAELGPNVKTQQQKVRAEMLRFHPDKFNTTVLPKIVKADQGKAKEAASIVARALTELLAVS</sequence>
<dbReference type="OrthoDB" id="412109at2759"/>
<gene>
    <name evidence="1" type="ORF">PHLGIDRAFT_107119</name>
</gene>